<protein>
    <submittedName>
        <fullName evidence="1">Uncharacterized protein</fullName>
    </submittedName>
</protein>
<gene>
    <name evidence="1" type="ORF">WAK64_19835</name>
</gene>
<evidence type="ECO:0000313" key="2">
    <source>
        <dbReference type="Proteomes" id="UP001312865"/>
    </source>
</evidence>
<evidence type="ECO:0000313" key="1">
    <source>
        <dbReference type="EMBL" id="MEI5909304.1"/>
    </source>
</evidence>
<name>A0ABU8HJN2_9BACI</name>
<accession>A0ABU8HJN2</accession>
<organism evidence="1 2">
    <name type="scientific">Bacillus spongiae</name>
    <dbReference type="NCBI Taxonomy" id="2683610"/>
    <lineage>
        <taxon>Bacteria</taxon>
        <taxon>Bacillati</taxon>
        <taxon>Bacillota</taxon>
        <taxon>Bacilli</taxon>
        <taxon>Bacillales</taxon>
        <taxon>Bacillaceae</taxon>
        <taxon>Bacillus</taxon>
    </lineage>
</organism>
<dbReference type="Proteomes" id="UP001312865">
    <property type="component" value="Unassembled WGS sequence"/>
</dbReference>
<dbReference type="EMBL" id="JBBAXC010000023">
    <property type="protein sequence ID" value="MEI5909304.1"/>
    <property type="molecule type" value="Genomic_DNA"/>
</dbReference>
<sequence>MLKYKCKNVTLILMMLSFAESNWENIKTEFTKDVSTVTPIEVFREWFSINGGKKFGYSRLGYFIGDMFFQNQIKKFGETKAIIAWKESDFEEQVKNWLLQ</sequence>
<dbReference type="RefSeq" id="WP_336588747.1">
    <property type="nucleotide sequence ID" value="NZ_JBBAXC010000023.1"/>
</dbReference>
<keyword evidence="2" id="KW-1185">Reference proteome</keyword>
<reference evidence="1 2" key="1">
    <citation type="journal article" date="2018" name="J. Microbiol.">
        <title>Bacillus spongiae sp. nov., isolated from sponge of Jeju Island.</title>
        <authorList>
            <person name="Lee G.E."/>
            <person name="Im W.T."/>
            <person name="Park J.S."/>
        </authorList>
    </citation>
    <scope>NUCLEOTIDE SEQUENCE [LARGE SCALE GENOMIC DNA]</scope>
    <source>
        <strain evidence="1 2">135PIL107-10</strain>
    </source>
</reference>
<comment type="caution">
    <text evidence="1">The sequence shown here is derived from an EMBL/GenBank/DDBJ whole genome shotgun (WGS) entry which is preliminary data.</text>
</comment>
<proteinExistence type="predicted"/>